<dbReference type="RefSeq" id="WP_191318562.1">
    <property type="nucleotide sequence ID" value="NZ_BNCG01000003.1"/>
</dbReference>
<evidence type="ECO:0000313" key="2">
    <source>
        <dbReference type="Proteomes" id="UP001595704"/>
    </source>
</evidence>
<dbReference type="EMBL" id="JBHRYC010000086">
    <property type="protein sequence ID" value="MFC3639233.1"/>
    <property type="molecule type" value="Genomic_DNA"/>
</dbReference>
<protein>
    <submittedName>
        <fullName evidence="1">Thermonuclease family protein</fullName>
    </submittedName>
</protein>
<dbReference type="SUPFAM" id="SSF50199">
    <property type="entry name" value="Staphylococcal nuclease"/>
    <property type="match status" value="1"/>
</dbReference>
<comment type="caution">
    <text evidence="1">The sequence shown here is derived from an EMBL/GenBank/DDBJ whole genome shotgun (WGS) entry which is preliminary data.</text>
</comment>
<name>A0ABV7UL30_9HYPH</name>
<reference evidence="2" key="1">
    <citation type="journal article" date="2019" name="Int. J. Syst. Evol. Microbiol.">
        <title>The Global Catalogue of Microorganisms (GCM) 10K type strain sequencing project: providing services to taxonomists for standard genome sequencing and annotation.</title>
        <authorList>
            <consortium name="The Broad Institute Genomics Platform"/>
            <consortium name="The Broad Institute Genome Sequencing Center for Infectious Disease"/>
            <person name="Wu L."/>
            <person name="Ma J."/>
        </authorList>
    </citation>
    <scope>NUCLEOTIDE SEQUENCE [LARGE SCALE GENOMIC DNA]</scope>
    <source>
        <strain evidence="2">KCTC 42282</strain>
    </source>
</reference>
<evidence type="ECO:0000313" key="1">
    <source>
        <dbReference type="EMBL" id="MFC3639233.1"/>
    </source>
</evidence>
<proteinExistence type="predicted"/>
<dbReference type="Gene3D" id="2.40.50.90">
    <property type="match status" value="1"/>
</dbReference>
<gene>
    <name evidence="1" type="ORF">ACFONL_17970</name>
</gene>
<dbReference type="Proteomes" id="UP001595704">
    <property type="component" value="Unassembled WGS sequence"/>
</dbReference>
<keyword evidence="2" id="KW-1185">Reference proteome</keyword>
<organism evidence="1 2">
    <name type="scientific">Camelimonas fluminis</name>
    <dbReference type="NCBI Taxonomy" id="1576911"/>
    <lineage>
        <taxon>Bacteria</taxon>
        <taxon>Pseudomonadati</taxon>
        <taxon>Pseudomonadota</taxon>
        <taxon>Alphaproteobacteria</taxon>
        <taxon>Hyphomicrobiales</taxon>
        <taxon>Chelatococcaceae</taxon>
        <taxon>Camelimonas</taxon>
    </lineage>
</organism>
<accession>A0ABV7UL30</accession>
<sequence>MATARVAAGRVTVAEATLLASLVWGLLPGLAPGGAPAWAADGGACRSASDDVWFPVASVTTQGRLLLASGEVARLAWLDTPETVAPGRKAALDGLLGDAAPEIRARNGGARDRWGVLGVVADVDVKGQCVNVQTWLLGRGLARLRPEAANEPAPADLQAWRDAEKAAETAKLALWSEPAYAPLPATQPGAILRQEGRFVIVEGQVASVNEQTGQTWLNFGSRWSEDMTVSAPARIWRMVNRSGLTAARLQGGLVRVRGIVESRGGPMIELASPAELEVAETGSRP</sequence>
<dbReference type="InterPro" id="IPR035437">
    <property type="entry name" value="SNase_OB-fold_sf"/>
</dbReference>